<evidence type="ECO:0000256" key="1">
    <source>
        <dbReference type="SAM" id="MobiDB-lite"/>
    </source>
</evidence>
<feature type="compositionally biased region" description="Basic residues" evidence="1">
    <location>
        <begin position="447"/>
        <end position="459"/>
    </location>
</feature>
<feature type="compositionally biased region" description="Basic and acidic residues" evidence="1">
    <location>
        <begin position="13"/>
        <end position="33"/>
    </location>
</feature>
<feature type="compositionally biased region" description="Polar residues" evidence="1">
    <location>
        <begin position="248"/>
        <end position="258"/>
    </location>
</feature>
<feature type="region of interest" description="Disordered" evidence="1">
    <location>
        <begin position="414"/>
        <end position="465"/>
    </location>
</feature>
<dbReference type="AlphaFoldDB" id="A0AAN6WGU3"/>
<dbReference type="EMBL" id="MU866083">
    <property type="protein sequence ID" value="KAK4181819.1"/>
    <property type="molecule type" value="Genomic_DNA"/>
</dbReference>
<feature type="region of interest" description="Disordered" evidence="1">
    <location>
        <begin position="325"/>
        <end position="360"/>
    </location>
</feature>
<protein>
    <submittedName>
        <fullName evidence="2">Uncharacterized protein</fullName>
    </submittedName>
</protein>
<feature type="compositionally biased region" description="Low complexity" evidence="1">
    <location>
        <begin position="172"/>
        <end position="187"/>
    </location>
</feature>
<organism evidence="2 3">
    <name type="scientific">Triangularia setosa</name>
    <dbReference type="NCBI Taxonomy" id="2587417"/>
    <lineage>
        <taxon>Eukaryota</taxon>
        <taxon>Fungi</taxon>
        <taxon>Dikarya</taxon>
        <taxon>Ascomycota</taxon>
        <taxon>Pezizomycotina</taxon>
        <taxon>Sordariomycetes</taxon>
        <taxon>Sordariomycetidae</taxon>
        <taxon>Sordariales</taxon>
        <taxon>Podosporaceae</taxon>
        <taxon>Triangularia</taxon>
    </lineage>
</organism>
<evidence type="ECO:0000313" key="3">
    <source>
        <dbReference type="Proteomes" id="UP001302321"/>
    </source>
</evidence>
<keyword evidence="3" id="KW-1185">Reference proteome</keyword>
<feature type="compositionally biased region" description="Polar residues" evidence="1">
    <location>
        <begin position="433"/>
        <end position="443"/>
    </location>
</feature>
<reference evidence="2" key="2">
    <citation type="submission" date="2023-05" db="EMBL/GenBank/DDBJ databases">
        <authorList>
            <consortium name="Lawrence Berkeley National Laboratory"/>
            <person name="Steindorff A."/>
            <person name="Hensen N."/>
            <person name="Bonometti L."/>
            <person name="Westerberg I."/>
            <person name="Brannstrom I.O."/>
            <person name="Guillou S."/>
            <person name="Cros-Aarteil S."/>
            <person name="Calhoun S."/>
            <person name="Haridas S."/>
            <person name="Kuo A."/>
            <person name="Mondo S."/>
            <person name="Pangilinan J."/>
            <person name="Riley R."/>
            <person name="Labutti K."/>
            <person name="Andreopoulos B."/>
            <person name="Lipzen A."/>
            <person name="Chen C."/>
            <person name="Yanf M."/>
            <person name="Daum C."/>
            <person name="Ng V."/>
            <person name="Clum A."/>
            <person name="Ohm R."/>
            <person name="Martin F."/>
            <person name="Silar P."/>
            <person name="Natvig D."/>
            <person name="Lalanne C."/>
            <person name="Gautier V."/>
            <person name="Ament-Velasquez S.L."/>
            <person name="Kruys A."/>
            <person name="Hutchinson M.I."/>
            <person name="Powell A.J."/>
            <person name="Barry K."/>
            <person name="Miller A.N."/>
            <person name="Grigoriev I.V."/>
            <person name="Debuchy R."/>
            <person name="Gladieux P."/>
            <person name="Thoren M.H."/>
            <person name="Johannesson H."/>
        </authorList>
    </citation>
    <scope>NUCLEOTIDE SEQUENCE</scope>
    <source>
        <strain evidence="2">CBS 892.96</strain>
    </source>
</reference>
<proteinExistence type="predicted"/>
<evidence type="ECO:0000313" key="2">
    <source>
        <dbReference type="EMBL" id="KAK4181819.1"/>
    </source>
</evidence>
<dbReference type="Proteomes" id="UP001302321">
    <property type="component" value="Unassembled WGS sequence"/>
</dbReference>
<feature type="region of interest" description="Disordered" evidence="1">
    <location>
        <begin position="172"/>
        <end position="262"/>
    </location>
</feature>
<comment type="caution">
    <text evidence="2">The sequence shown here is derived from an EMBL/GenBank/DDBJ whole genome shotgun (WGS) entry which is preliminary data.</text>
</comment>
<feature type="compositionally biased region" description="Polar residues" evidence="1">
    <location>
        <begin position="202"/>
        <end position="218"/>
    </location>
</feature>
<reference evidence="2" key="1">
    <citation type="journal article" date="2023" name="Mol. Phylogenet. Evol.">
        <title>Genome-scale phylogeny and comparative genomics of the fungal order Sordariales.</title>
        <authorList>
            <person name="Hensen N."/>
            <person name="Bonometti L."/>
            <person name="Westerberg I."/>
            <person name="Brannstrom I.O."/>
            <person name="Guillou S."/>
            <person name="Cros-Aarteil S."/>
            <person name="Calhoun S."/>
            <person name="Haridas S."/>
            <person name="Kuo A."/>
            <person name="Mondo S."/>
            <person name="Pangilinan J."/>
            <person name="Riley R."/>
            <person name="LaButti K."/>
            <person name="Andreopoulos B."/>
            <person name="Lipzen A."/>
            <person name="Chen C."/>
            <person name="Yan M."/>
            <person name="Daum C."/>
            <person name="Ng V."/>
            <person name="Clum A."/>
            <person name="Steindorff A."/>
            <person name="Ohm R.A."/>
            <person name="Martin F."/>
            <person name="Silar P."/>
            <person name="Natvig D.O."/>
            <person name="Lalanne C."/>
            <person name="Gautier V."/>
            <person name="Ament-Velasquez S.L."/>
            <person name="Kruys A."/>
            <person name="Hutchinson M.I."/>
            <person name="Powell A.J."/>
            <person name="Barry K."/>
            <person name="Miller A.N."/>
            <person name="Grigoriev I.V."/>
            <person name="Debuchy R."/>
            <person name="Gladieux P."/>
            <person name="Hiltunen Thoren M."/>
            <person name="Johannesson H."/>
        </authorList>
    </citation>
    <scope>NUCLEOTIDE SEQUENCE</scope>
    <source>
        <strain evidence="2">CBS 892.96</strain>
    </source>
</reference>
<feature type="region of interest" description="Disordered" evidence="1">
    <location>
        <begin position="1"/>
        <end position="40"/>
    </location>
</feature>
<gene>
    <name evidence="2" type="ORF">QBC36DRAFT_228</name>
</gene>
<name>A0AAN6WGU3_9PEZI</name>
<feature type="compositionally biased region" description="Basic residues" evidence="1">
    <location>
        <begin position="349"/>
        <end position="358"/>
    </location>
</feature>
<sequence>MSMFSFIRKGRQAAKEHKAEKAEKAKKEAEKPPYRHIPKHAAIDAVSSGPSGWKTEDRQKIIDQNKRRSAMTTSGMNMTGQPRIHSSLSHVSFPAAFASPVVPRTYSYSSMPAGWASGDMNYSAVDVSSSSVKGKEVDRSTSASLYLSRSAARLSAGRYPMNMNAVIGSGDLSVSPVDSSSNSTSSQDDLEMKPTKHASLPPSASKTRGYSRPMSDNGSIHRLHPARRLSDVDQNNTAPAPAPAPIRTSFSPRTSSLPTGIPPVPAIPAMQFGAALTTSTVSSATASAASSVTMVPIASSVSLAAKAPVIKNVEDRRDVTVISLTPEPSSDEEVSPIGTAISPTTSPSKNKRRTHKPSRFPELETINSNISITAVETPLSAVPFSEKDSPKVSVMEINEKRRPTSTIAATLPIDFDENSLPTPKALDLPAPVTQKQSKLSKNQGAKPAKKPRWSLRSHKSSAVAV</sequence>
<accession>A0AAN6WGU3</accession>